<dbReference type="RefSeq" id="WP_212212985.1">
    <property type="nucleotide sequence ID" value="NZ_JAGUCO010000001.1"/>
</dbReference>
<proteinExistence type="inferred from homology"/>
<dbReference type="PANTHER" id="PTHR11783">
    <property type="entry name" value="SULFOTRANSFERASE SULT"/>
    <property type="match status" value="1"/>
</dbReference>
<comment type="similarity">
    <text evidence="1">Belongs to the sulfotransferase 1 family.</text>
</comment>
<protein>
    <submittedName>
        <fullName evidence="4">Sulfotransferase domain-containing protein</fullName>
    </submittedName>
</protein>
<dbReference type="SUPFAM" id="SSF52540">
    <property type="entry name" value="P-loop containing nucleoside triphosphate hydrolases"/>
    <property type="match status" value="1"/>
</dbReference>
<sequence>MKIIPNIKLIVKRILNYKVPGKYLTIRPDDIYLVSYPKSGNTWLRFLFGNLLYNDGVSFLDINSKVPDIYMTSKKEIDGLSSPRVIKSHEPYDARLPKVVYIYRDPRDVVISYYYWCQKFSVIKEESFDSFFQSFIKGDVPFGLWSDHVNGWLSAAKKFPEKILTITYEELKEDTYEGFKKILDFCNFDYNEKDIMNAVNASSFAEMKKNEKETEANSFFNSTNKNISFVRSGKSEWKSKLTETQLRIINDKFNL</sequence>
<accession>A0ABS5JQM7</accession>
<reference evidence="4 5" key="1">
    <citation type="journal article" date="2015" name="Int. J. Syst. Evol. Microbiol.">
        <title>Carboxylicivirga linearis sp. nov., isolated from a sea cucumber culture pond.</title>
        <authorList>
            <person name="Wang F.Q."/>
            <person name="Zhou Y.X."/>
            <person name="Lin X.Z."/>
            <person name="Chen G.J."/>
            <person name="Du Z.J."/>
        </authorList>
    </citation>
    <scope>NUCLEOTIDE SEQUENCE [LARGE SCALE GENOMIC DNA]</scope>
    <source>
        <strain evidence="4 5">FB218</strain>
    </source>
</reference>
<comment type="caution">
    <text evidence="4">The sequence shown here is derived from an EMBL/GenBank/DDBJ whole genome shotgun (WGS) entry which is preliminary data.</text>
</comment>
<organism evidence="4 5">
    <name type="scientific">Carboxylicivirga linearis</name>
    <dbReference type="NCBI Taxonomy" id="1628157"/>
    <lineage>
        <taxon>Bacteria</taxon>
        <taxon>Pseudomonadati</taxon>
        <taxon>Bacteroidota</taxon>
        <taxon>Bacteroidia</taxon>
        <taxon>Marinilabiliales</taxon>
        <taxon>Marinilabiliaceae</taxon>
        <taxon>Carboxylicivirga</taxon>
    </lineage>
</organism>
<dbReference type="InterPro" id="IPR027417">
    <property type="entry name" value="P-loop_NTPase"/>
</dbReference>
<gene>
    <name evidence="4" type="ORF">KEM10_02360</name>
</gene>
<dbReference type="Proteomes" id="UP000708576">
    <property type="component" value="Unassembled WGS sequence"/>
</dbReference>
<keyword evidence="5" id="KW-1185">Reference proteome</keyword>
<evidence type="ECO:0000259" key="3">
    <source>
        <dbReference type="Pfam" id="PF00685"/>
    </source>
</evidence>
<evidence type="ECO:0000313" key="4">
    <source>
        <dbReference type="EMBL" id="MBS2097103.1"/>
    </source>
</evidence>
<evidence type="ECO:0000256" key="2">
    <source>
        <dbReference type="ARBA" id="ARBA00022679"/>
    </source>
</evidence>
<dbReference type="Pfam" id="PF00685">
    <property type="entry name" value="Sulfotransfer_1"/>
    <property type="match status" value="1"/>
</dbReference>
<evidence type="ECO:0000313" key="5">
    <source>
        <dbReference type="Proteomes" id="UP000708576"/>
    </source>
</evidence>
<keyword evidence="2" id="KW-0808">Transferase</keyword>
<name>A0ABS5JQM7_9BACT</name>
<evidence type="ECO:0000256" key="1">
    <source>
        <dbReference type="ARBA" id="ARBA00005771"/>
    </source>
</evidence>
<feature type="domain" description="Sulfotransferase" evidence="3">
    <location>
        <begin position="28"/>
        <end position="251"/>
    </location>
</feature>
<dbReference type="Gene3D" id="3.40.50.300">
    <property type="entry name" value="P-loop containing nucleotide triphosphate hydrolases"/>
    <property type="match status" value="1"/>
</dbReference>
<dbReference type="EMBL" id="JAGUCO010000001">
    <property type="protein sequence ID" value="MBS2097103.1"/>
    <property type="molecule type" value="Genomic_DNA"/>
</dbReference>
<dbReference type="InterPro" id="IPR000863">
    <property type="entry name" value="Sulfotransferase_dom"/>
</dbReference>